<protein>
    <submittedName>
        <fullName evidence="2">Uncharacterized protein</fullName>
    </submittedName>
</protein>
<feature type="region of interest" description="Disordered" evidence="1">
    <location>
        <begin position="1"/>
        <end position="168"/>
    </location>
</feature>
<gene>
    <name evidence="2" type="ORF">RR48_06000</name>
</gene>
<evidence type="ECO:0000313" key="3">
    <source>
        <dbReference type="Proteomes" id="UP000053240"/>
    </source>
</evidence>
<name>A0A194RFG8_PAPMA</name>
<organism evidence="2 3">
    <name type="scientific">Papilio machaon</name>
    <name type="common">Old World swallowtail butterfly</name>
    <dbReference type="NCBI Taxonomy" id="76193"/>
    <lineage>
        <taxon>Eukaryota</taxon>
        <taxon>Metazoa</taxon>
        <taxon>Ecdysozoa</taxon>
        <taxon>Arthropoda</taxon>
        <taxon>Hexapoda</taxon>
        <taxon>Insecta</taxon>
        <taxon>Pterygota</taxon>
        <taxon>Neoptera</taxon>
        <taxon>Endopterygota</taxon>
        <taxon>Lepidoptera</taxon>
        <taxon>Glossata</taxon>
        <taxon>Ditrysia</taxon>
        <taxon>Papilionoidea</taxon>
        <taxon>Papilionidae</taxon>
        <taxon>Papilioninae</taxon>
        <taxon>Papilio</taxon>
    </lineage>
</organism>
<dbReference type="STRING" id="76193.A0A194RFG8"/>
<dbReference type="InParanoid" id="A0A194RFG8"/>
<accession>A0A194RFG8</accession>
<keyword evidence="3" id="KW-1185">Reference proteome</keyword>
<reference evidence="2 3" key="1">
    <citation type="journal article" date="2015" name="Nat. Commun.">
        <title>Outbred genome sequencing and CRISPR/Cas9 gene editing in butterflies.</title>
        <authorList>
            <person name="Li X."/>
            <person name="Fan D."/>
            <person name="Zhang W."/>
            <person name="Liu G."/>
            <person name="Zhang L."/>
            <person name="Zhao L."/>
            <person name="Fang X."/>
            <person name="Chen L."/>
            <person name="Dong Y."/>
            <person name="Chen Y."/>
            <person name="Ding Y."/>
            <person name="Zhao R."/>
            <person name="Feng M."/>
            <person name="Zhu Y."/>
            <person name="Feng Y."/>
            <person name="Jiang X."/>
            <person name="Zhu D."/>
            <person name="Xiang H."/>
            <person name="Feng X."/>
            <person name="Li S."/>
            <person name="Wang J."/>
            <person name="Zhang G."/>
            <person name="Kronforst M.R."/>
            <person name="Wang W."/>
        </authorList>
    </citation>
    <scope>NUCLEOTIDE SEQUENCE [LARGE SCALE GENOMIC DNA]</scope>
    <source>
        <strain evidence="2">Ya'a_city_454_Pm</strain>
        <tissue evidence="2">Whole body</tissue>
    </source>
</reference>
<dbReference type="Proteomes" id="UP000053240">
    <property type="component" value="Unassembled WGS sequence"/>
</dbReference>
<evidence type="ECO:0000256" key="1">
    <source>
        <dbReference type="SAM" id="MobiDB-lite"/>
    </source>
</evidence>
<evidence type="ECO:0000313" key="2">
    <source>
        <dbReference type="EMBL" id="KPJ16045.1"/>
    </source>
</evidence>
<proteinExistence type="predicted"/>
<sequence length="168" mass="17777">MAAEQDQANKKTTHRGLGSAGRYRYRREADGLQQWEYPALDNTDMDISTTPPHSAPTDNKEEASPPQPPSAPPAAPLSPPAPPSPARAATPPGPLRAPLASRPHRRGKGQGKGEGQGKGRQSPQEEIQGENINIYGVETQVSVQSGGQMAAGGRRDPLRLMSDSAATE</sequence>
<feature type="compositionally biased region" description="Pro residues" evidence="1">
    <location>
        <begin position="65"/>
        <end position="95"/>
    </location>
</feature>
<dbReference type="EMBL" id="KQ460313">
    <property type="protein sequence ID" value="KPJ16045.1"/>
    <property type="molecule type" value="Genomic_DNA"/>
</dbReference>
<dbReference type="AlphaFoldDB" id="A0A194RFG8"/>